<keyword evidence="5" id="KW-1185">Reference proteome</keyword>
<accession>A0A9P4LTW4</accession>
<feature type="compositionally biased region" description="Low complexity" evidence="2">
    <location>
        <begin position="119"/>
        <end position="131"/>
    </location>
</feature>
<evidence type="ECO:0000313" key="5">
    <source>
        <dbReference type="Proteomes" id="UP000799776"/>
    </source>
</evidence>
<gene>
    <name evidence="4" type="ORF">K490DRAFT_49682</name>
</gene>
<feature type="non-terminal residue" evidence="4">
    <location>
        <position position="1"/>
    </location>
</feature>
<dbReference type="Proteomes" id="UP000799776">
    <property type="component" value="Unassembled WGS sequence"/>
</dbReference>
<keyword evidence="1" id="KW-0694">RNA-binding</keyword>
<comment type="caution">
    <text evidence="4">The sequence shown here is derived from an EMBL/GenBank/DDBJ whole genome shotgun (WGS) entry which is preliminary data.</text>
</comment>
<dbReference type="FunFam" id="3.30.70.330:FF:000039">
    <property type="entry name" value="U1 small nuclear ribonucleoprotein A"/>
    <property type="match status" value="1"/>
</dbReference>
<dbReference type="OrthoDB" id="277802at2759"/>
<feature type="compositionally biased region" description="Basic and acidic residues" evidence="2">
    <location>
        <begin position="140"/>
        <end position="151"/>
    </location>
</feature>
<organism evidence="4 5">
    <name type="scientific">Saccharata proteae CBS 121410</name>
    <dbReference type="NCBI Taxonomy" id="1314787"/>
    <lineage>
        <taxon>Eukaryota</taxon>
        <taxon>Fungi</taxon>
        <taxon>Dikarya</taxon>
        <taxon>Ascomycota</taxon>
        <taxon>Pezizomycotina</taxon>
        <taxon>Dothideomycetes</taxon>
        <taxon>Dothideomycetes incertae sedis</taxon>
        <taxon>Botryosphaeriales</taxon>
        <taxon>Saccharataceae</taxon>
        <taxon>Saccharata</taxon>
    </lineage>
</organism>
<name>A0A9P4LTW4_9PEZI</name>
<dbReference type="InterPro" id="IPR000504">
    <property type="entry name" value="RRM_dom"/>
</dbReference>
<protein>
    <recommendedName>
        <fullName evidence="3">RRM domain-containing protein</fullName>
    </recommendedName>
</protein>
<evidence type="ECO:0000259" key="3">
    <source>
        <dbReference type="PROSITE" id="PS50102"/>
    </source>
</evidence>
<dbReference type="SUPFAM" id="SSF54928">
    <property type="entry name" value="RNA-binding domain, RBD"/>
    <property type="match status" value="1"/>
</dbReference>
<dbReference type="Gene3D" id="3.30.70.330">
    <property type="match status" value="1"/>
</dbReference>
<dbReference type="InterPro" id="IPR035979">
    <property type="entry name" value="RBD_domain_sf"/>
</dbReference>
<dbReference type="EMBL" id="ML978744">
    <property type="protein sequence ID" value="KAF2084257.1"/>
    <property type="molecule type" value="Genomic_DNA"/>
</dbReference>
<dbReference type="GO" id="GO:0003723">
    <property type="term" value="F:RNA binding"/>
    <property type="evidence" value="ECO:0007669"/>
    <property type="project" value="UniProtKB-UniRule"/>
</dbReference>
<dbReference type="CDD" id="cd12246">
    <property type="entry name" value="RRM1_U1A_like"/>
    <property type="match status" value="1"/>
</dbReference>
<dbReference type="InterPro" id="IPR012677">
    <property type="entry name" value="Nucleotide-bd_a/b_plait_sf"/>
</dbReference>
<reference evidence="4" key="1">
    <citation type="journal article" date="2020" name="Stud. Mycol.">
        <title>101 Dothideomycetes genomes: a test case for predicting lifestyles and emergence of pathogens.</title>
        <authorList>
            <person name="Haridas S."/>
            <person name="Albert R."/>
            <person name="Binder M."/>
            <person name="Bloem J."/>
            <person name="Labutti K."/>
            <person name="Salamov A."/>
            <person name="Andreopoulos B."/>
            <person name="Baker S."/>
            <person name="Barry K."/>
            <person name="Bills G."/>
            <person name="Bluhm B."/>
            <person name="Cannon C."/>
            <person name="Castanera R."/>
            <person name="Culley D."/>
            <person name="Daum C."/>
            <person name="Ezra D."/>
            <person name="Gonzalez J."/>
            <person name="Henrissat B."/>
            <person name="Kuo A."/>
            <person name="Liang C."/>
            <person name="Lipzen A."/>
            <person name="Lutzoni F."/>
            <person name="Magnuson J."/>
            <person name="Mondo S."/>
            <person name="Nolan M."/>
            <person name="Ohm R."/>
            <person name="Pangilinan J."/>
            <person name="Park H.-J."/>
            <person name="Ramirez L."/>
            <person name="Alfaro M."/>
            <person name="Sun H."/>
            <person name="Tritt A."/>
            <person name="Yoshinaga Y."/>
            <person name="Zwiers L.-H."/>
            <person name="Turgeon B."/>
            <person name="Goodwin S."/>
            <person name="Spatafora J."/>
            <person name="Crous P."/>
            <person name="Grigoriev I."/>
        </authorList>
    </citation>
    <scope>NUCLEOTIDE SEQUENCE</scope>
    <source>
        <strain evidence="4">CBS 121410</strain>
    </source>
</reference>
<evidence type="ECO:0000313" key="4">
    <source>
        <dbReference type="EMBL" id="KAF2084257.1"/>
    </source>
</evidence>
<feature type="domain" description="RRM" evidence="3">
    <location>
        <begin position="4"/>
        <end position="83"/>
    </location>
</feature>
<proteinExistence type="predicted"/>
<evidence type="ECO:0000256" key="1">
    <source>
        <dbReference type="PROSITE-ProRule" id="PRU00176"/>
    </source>
</evidence>
<dbReference type="AlphaFoldDB" id="A0A9P4LTW4"/>
<feature type="compositionally biased region" description="Acidic residues" evidence="2">
    <location>
        <begin position="152"/>
        <end position="168"/>
    </location>
</feature>
<dbReference type="PROSITE" id="PS50102">
    <property type="entry name" value="RRM"/>
    <property type="match status" value="1"/>
</dbReference>
<feature type="region of interest" description="Disordered" evidence="2">
    <location>
        <begin position="106"/>
        <end position="168"/>
    </location>
</feature>
<dbReference type="Pfam" id="PF00076">
    <property type="entry name" value="RRM_1"/>
    <property type="match status" value="1"/>
</dbReference>
<evidence type="ECO:0000256" key="2">
    <source>
        <dbReference type="SAM" id="MobiDB-lite"/>
    </source>
</evidence>
<sequence length="168" mass="18567">LPSRRLYCQNLPDKIRKAKLRRAMYILSASYGPVLDVVALKTDKMRGQAHVVFRDIQCSSQALRALQGHELCHKEMRVAYAKGKSNTVAKLDGTFQIPVMRPLGEASTTDVQRDIFDGPPTTLPTRAPATTNGAASPPQGEKRQGDEHLDAQDDEDEGDAMMEESDED</sequence>
<dbReference type="SMART" id="SM00360">
    <property type="entry name" value="RRM"/>
    <property type="match status" value="1"/>
</dbReference>